<gene>
    <name evidence="1" type="ORF">BYL167_LOCUS75344</name>
    <name evidence="2" type="ORF">SMN809_LOCUS84730</name>
</gene>
<dbReference type="Proteomes" id="UP000676336">
    <property type="component" value="Unassembled WGS sequence"/>
</dbReference>
<dbReference type="EMBL" id="CAJOBH010269596">
    <property type="protein sequence ID" value="CAF5163736.1"/>
    <property type="molecule type" value="Genomic_DNA"/>
</dbReference>
<evidence type="ECO:0000313" key="1">
    <source>
        <dbReference type="EMBL" id="CAF5163736.1"/>
    </source>
</evidence>
<dbReference type="AlphaFoldDB" id="A0A8S3K912"/>
<accession>A0A8S3K912</accession>
<evidence type="ECO:0000313" key="2">
    <source>
        <dbReference type="EMBL" id="CAF5226310.1"/>
    </source>
</evidence>
<dbReference type="EMBL" id="CAJOBI010361294">
    <property type="protein sequence ID" value="CAF5226310.1"/>
    <property type="molecule type" value="Genomic_DNA"/>
</dbReference>
<reference evidence="2" key="1">
    <citation type="submission" date="2021-02" db="EMBL/GenBank/DDBJ databases">
        <authorList>
            <person name="Nowell W R."/>
        </authorList>
    </citation>
    <scope>NUCLEOTIDE SEQUENCE</scope>
</reference>
<evidence type="ECO:0000313" key="3">
    <source>
        <dbReference type="Proteomes" id="UP000676336"/>
    </source>
</evidence>
<protein>
    <submittedName>
        <fullName evidence="2">Uncharacterized protein</fullName>
    </submittedName>
</protein>
<proteinExistence type="predicted"/>
<dbReference type="Proteomes" id="UP000681967">
    <property type="component" value="Unassembled WGS sequence"/>
</dbReference>
<sequence>MNISSLQNFLTGSTRKRPAFINTDKENLPLTVDSEIPTKQSRIALGSALIDNNLFNSIPYSPPEDFIIKAVDRKF</sequence>
<comment type="caution">
    <text evidence="2">The sequence shown here is derived from an EMBL/GenBank/DDBJ whole genome shotgun (WGS) entry which is preliminary data.</text>
</comment>
<name>A0A8S3K912_9BILA</name>
<organism evidence="2 3">
    <name type="scientific">Rotaria magnacalcarata</name>
    <dbReference type="NCBI Taxonomy" id="392030"/>
    <lineage>
        <taxon>Eukaryota</taxon>
        <taxon>Metazoa</taxon>
        <taxon>Spiralia</taxon>
        <taxon>Gnathifera</taxon>
        <taxon>Rotifera</taxon>
        <taxon>Eurotatoria</taxon>
        <taxon>Bdelloidea</taxon>
        <taxon>Philodinida</taxon>
        <taxon>Philodinidae</taxon>
        <taxon>Rotaria</taxon>
    </lineage>
</organism>